<name>A0ABT9B9K3_9BACT</name>
<dbReference type="RefSeq" id="WP_305005033.1">
    <property type="nucleotide sequence ID" value="NZ_JAUQSY010000002.1"/>
</dbReference>
<dbReference type="EMBL" id="JAUQSY010000002">
    <property type="protein sequence ID" value="MDO7873717.1"/>
    <property type="molecule type" value="Genomic_DNA"/>
</dbReference>
<dbReference type="Proteomes" id="UP001176429">
    <property type="component" value="Unassembled WGS sequence"/>
</dbReference>
<sequence>MLSDLAVFDNLRLSVKFTRIFGSRQAKKNSFCPFRRWRIAATGFAFGTCFFRPKTT</sequence>
<accession>A0ABT9B9K3</accession>
<evidence type="ECO:0000313" key="1">
    <source>
        <dbReference type="EMBL" id="MDO7873717.1"/>
    </source>
</evidence>
<gene>
    <name evidence="1" type="ORF">Q5H93_03155</name>
</gene>
<keyword evidence="2" id="KW-1185">Reference proteome</keyword>
<proteinExistence type="predicted"/>
<evidence type="ECO:0000313" key="2">
    <source>
        <dbReference type="Proteomes" id="UP001176429"/>
    </source>
</evidence>
<organism evidence="1 2">
    <name type="scientific">Hymenobacter aranciens</name>
    <dbReference type="NCBI Taxonomy" id="3063996"/>
    <lineage>
        <taxon>Bacteria</taxon>
        <taxon>Pseudomonadati</taxon>
        <taxon>Bacteroidota</taxon>
        <taxon>Cytophagia</taxon>
        <taxon>Cytophagales</taxon>
        <taxon>Hymenobacteraceae</taxon>
        <taxon>Hymenobacter</taxon>
    </lineage>
</organism>
<protein>
    <submittedName>
        <fullName evidence="1">Uncharacterized protein</fullName>
    </submittedName>
</protein>
<reference evidence="1" key="1">
    <citation type="submission" date="2023-07" db="EMBL/GenBank/DDBJ databases">
        <authorList>
            <person name="Kim M.K."/>
        </authorList>
    </citation>
    <scope>NUCLEOTIDE SEQUENCE</scope>
    <source>
        <strain evidence="1">ASUV-10-1</strain>
    </source>
</reference>
<comment type="caution">
    <text evidence="1">The sequence shown here is derived from an EMBL/GenBank/DDBJ whole genome shotgun (WGS) entry which is preliminary data.</text>
</comment>